<dbReference type="SUPFAM" id="SSF50494">
    <property type="entry name" value="Trypsin-like serine proteases"/>
    <property type="match status" value="1"/>
</dbReference>
<sequence length="383" mass="42284">MVSAREIILTILLLITLACGIFMALFISLIMRPISETARSKFVSASGLNLLDMNVRCNCGIAGLDYKFLKKENVTELVANTTKSPKIMDISVQKLKNSVGVEAFYDELDYLRSVGVNDDEIVSRLLQMHSNDSGSTSTISSTAVDAAFRAGKGGVAIDKKLVDSIWKMIAAKTLTTTSTPHCFVPLPEKTTKLKEGHVLWKYHSNLISISGPKYLDDPEDIQYLCSGAIIRTEYAITGTSCIRDKSLNLLVIRSSSRYWCKEGLQYRILNAFFSPSLALIRIQPNFKLGAENIRNLKIGNDIDFSDVTGTSAGWTKDDRRRLAKYTITSWCTSKKIATDNGTCLDSFGHPLIDDAGNLIGIRSCGDAFVKVNEIRSLLIKVQI</sequence>
<dbReference type="InterPro" id="IPR009003">
    <property type="entry name" value="Peptidase_S1_PA"/>
</dbReference>
<reference evidence="2 3" key="1">
    <citation type="journal article" date="2024" name="BMC Genomics">
        <title>De novo assembly and annotation of Popillia japonica's genome with initial clues to its potential as an invasive pest.</title>
        <authorList>
            <person name="Cucini C."/>
            <person name="Boschi S."/>
            <person name="Funari R."/>
            <person name="Cardaioli E."/>
            <person name="Iannotti N."/>
            <person name="Marturano G."/>
            <person name="Paoli F."/>
            <person name="Bruttini M."/>
            <person name="Carapelli A."/>
            <person name="Frati F."/>
            <person name="Nardi F."/>
        </authorList>
    </citation>
    <scope>NUCLEOTIDE SEQUENCE [LARGE SCALE GENOMIC DNA]</scope>
    <source>
        <strain evidence="2">DMR45628</strain>
    </source>
</reference>
<evidence type="ECO:0000313" key="2">
    <source>
        <dbReference type="EMBL" id="KAK9746247.1"/>
    </source>
</evidence>
<gene>
    <name evidence="2" type="ORF">QE152_g6327</name>
</gene>
<organism evidence="2 3">
    <name type="scientific">Popillia japonica</name>
    <name type="common">Japanese beetle</name>
    <dbReference type="NCBI Taxonomy" id="7064"/>
    <lineage>
        <taxon>Eukaryota</taxon>
        <taxon>Metazoa</taxon>
        <taxon>Ecdysozoa</taxon>
        <taxon>Arthropoda</taxon>
        <taxon>Hexapoda</taxon>
        <taxon>Insecta</taxon>
        <taxon>Pterygota</taxon>
        <taxon>Neoptera</taxon>
        <taxon>Endopterygota</taxon>
        <taxon>Coleoptera</taxon>
        <taxon>Polyphaga</taxon>
        <taxon>Scarabaeiformia</taxon>
        <taxon>Scarabaeidae</taxon>
        <taxon>Rutelinae</taxon>
        <taxon>Popillia</taxon>
    </lineage>
</organism>
<keyword evidence="3" id="KW-1185">Reference proteome</keyword>
<dbReference type="AlphaFoldDB" id="A0AAW1MFF3"/>
<keyword evidence="1" id="KW-0812">Transmembrane</keyword>
<keyword evidence="1" id="KW-1133">Transmembrane helix</keyword>
<proteinExistence type="predicted"/>
<evidence type="ECO:0000313" key="3">
    <source>
        <dbReference type="Proteomes" id="UP001458880"/>
    </source>
</evidence>
<dbReference type="Proteomes" id="UP001458880">
    <property type="component" value="Unassembled WGS sequence"/>
</dbReference>
<name>A0AAW1MFF3_POPJA</name>
<protein>
    <submittedName>
        <fullName evidence="2">Uncharacterized protein</fullName>
    </submittedName>
</protein>
<dbReference type="EMBL" id="JASPKY010000041">
    <property type="protein sequence ID" value="KAK9746247.1"/>
    <property type="molecule type" value="Genomic_DNA"/>
</dbReference>
<keyword evidence="1" id="KW-0472">Membrane</keyword>
<dbReference type="PROSITE" id="PS51257">
    <property type="entry name" value="PROKAR_LIPOPROTEIN"/>
    <property type="match status" value="1"/>
</dbReference>
<feature type="transmembrane region" description="Helical" evidence="1">
    <location>
        <begin position="7"/>
        <end position="31"/>
    </location>
</feature>
<evidence type="ECO:0000256" key="1">
    <source>
        <dbReference type="SAM" id="Phobius"/>
    </source>
</evidence>
<accession>A0AAW1MFF3</accession>
<comment type="caution">
    <text evidence="2">The sequence shown here is derived from an EMBL/GenBank/DDBJ whole genome shotgun (WGS) entry which is preliminary data.</text>
</comment>